<feature type="compositionally biased region" description="Low complexity" evidence="1">
    <location>
        <begin position="229"/>
        <end position="244"/>
    </location>
</feature>
<keyword evidence="2" id="KW-0378">Hydrolase</keyword>
<dbReference type="InterPro" id="IPR023170">
    <property type="entry name" value="HhH_base_excis_C"/>
</dbReference>
<evidence type="ECO:0000256" key="1">
    <source>
        <dbReference type="SAM" id="MobiDB-lite"/>
    </source>
</evidence>
<dbReference type="InterPro" id="IPR011257">
    <property type="entry name" value="DNA_glycosylase"/>
</dbReference>
<dbReference type="RefSeq" id="WP_406700226.1">
    <property type="nucleotide sequence ID" value="NZ_CP155447.1"/>
</dbReference>
<sequence>MATQSKAQYLTDVHTILKKRYKPKAESTSARLTVLEAVVFGICHEDTTREQANLALAHFKDDFFDWNEVRVSSLEEIQGALVGLPNSDDRAYRIRRFLRQLFEKTYGFTLEALAKKPLKESVKVLQEYEVLTSDYVMATVVQISLGGHAIPVDESSRRAMERLGVVDPGTDAASTRALLERAVPKNRGVEFADLLEELAHDTCVEGIPDCPRCELRKTCPTALVRKGEPVPSKSAAAAAPLVTKPAKDETKTVKSTAAKSAPSEPSPEADATSPKTAKGKPGRPK</sequence>
<protein>
    <submittedName>
        <fullName evidence="2">Endonuclease</fullName>
    </submittedName>
</protein>
<feature type="region of interest" description="Disordered" evidence="1">
    <location>
        <begin position="226"/>
        <end position="285"/>
    </location>
</feature>
<dbReference type="GO" id="GO:0004519">
    <property type="term" value="F:endonuclease activity"/>
    <property type="evidence" value="ECO:0007669"/>
    <property type="project" value="UniProtKB-KW"/>
</dbReference>
<keyword evidence="2" id="KW-0540">Nuclease</keyword>
<dbReference type="SUPFAM" id="SSF48150">
    <property type="entry name" value="DNA-glycosylase"/>
    <property type="match status" value="1"/>
</dbReference>
<accession>A0AAU7CQW0</accession>
<name>A0AAU7CQW0_9BACT</name>
<reference evidence="2" key="1">
    <citation type="submission" date="2024-05" db="EMBL/GenBank/DDBJ databases">
        <title>Planctomycetes of the genus Singulisphaera possess chitinolytic capabilities.</title>
        <authorList>
            <person name="Ivanova A."/>
        </authorList>
    </citation>
    <scope>NUCLEOTIDE SEQUENCE</scope>
    <source>
        <strain evidence="2">Ch08T</strain>
    </source>
</reference>
<keyword evidence="2" id="KW-0255">Endonuclease</keyword>
<dbReference type="PANTHER" id="PTHR47203:SF1">
    <property type="entry name" value="HYPOTHETICAL BASE EXCISION DNA REPAIR PROTEIN (EUROFUNG)"/>
    <property type="match status" value="1"/>
</dbReference>
<dbReference type="Gene3D" id="1.10.1670.10">
    <property type="entry name" value="Helix-hairpin-Helix base-excision DNA repair enzymes (C-terminal)"/>
    <property type="match status" value="1"/>
</dbReference>
<proteinExistence type="predicted"/>
<gene>
    <name evidence="2" type="ORF">V5E97_15495</name>
</gene>
<dbReference type="AlphaFoldDB" id="A0AAU7CQW0"/>
<dbReference type="EMBL" id="CP155447">
    <property type="protein sequence ID" value="XBH07389.1"/>
    <property type="molecule type" value="Genomic_DNA"/>
</dbReference>
<dbReference type="GO" id="GO:0006281">
    <property type="term" value="P:DNA repair"/>
    <property type="evidence" value="ECO:0007669"/>
    <property type="project" value="InterPro"/>
</dbReference>
<dbReference type="PANTHER" id="PTHR47203">
    <property type="match status" value="1"/>
</dbReference>
<evidence type="ECO:0000313" key="2">
    <source>
        <dbReference type="EMBL" id="XBH07389.1"/>
    </source>
</evidence>
<organism evidence="2">
    <name type="scientific">Singulisphaera sp. Ch08</name>
    <dbReference type="NCBI Taxonomy" id="3120278"/>
    <lineage>
        <taxon>Bacteria</taxon>
        <taxon>Pseudomonadati</taxon>
        <taxon>Planctomycetota</taxon>
        <taxon>Planctomycetia</taxon>
        <taxon>Isosphaerales</taxon>
        <taxon>Isosphaeraceae</taxon>
        <taxon>Singulisphaera</taxon>
    </lineage>
</organism>
<dbReference type="Gene3D" id="1.10.340.30">
    <property type="entry name" value="Hypothetical protein, domain 2"/>
    <property type="match status" value="1"/>
</dbReference>